<evidence type="ECO:0000313" key="2">
    <source>
        <dbReference type="EMBL" id="MCW6535158.1"/>
    </source>
</evidence>
<dbReference type="InterPro" id="IPR013785">
    <property type="entry name" value="Aldolase_TIM"/>
</dbReference>
<organism evidence="2 3">
    <name type="scientific">Sphingomonas lycopersici</name>
    <dbReference type="NCBI Taxonomy" id="2951807"/>
    <lineage>
        <taxon>Bacteria</taxon>
        <taxon>Pseudomonadati</taxon>
        <taxon>Pseudomonadota</taxon>
        <taxon>Alphaproteobacteria</taxon>
        <taxon>Sphingomonadales</taxon>
        <taxon>Sphingomonadaceae</taxon>
        <taxon>Sphingomonas</taxon>
    </lineage>
</organism>
<keyword evidence="3" id="KW-1185">Reference proteome</keyword>
<dbReference type="EMBL" id="JANFAV010000005">
    <property type="protein sequence ID" value="MCW6535158.1"/>
    <property type="molecule type" value="Genomic_DNA"/>
</dbReference>
<evidence type="ECO:0000259" key="1">
    <source>
        <dbReference type="Pfam" id="PF02581"/>
    </source>
</evidence>
<evidence type="ECO:0000313" key="3">
    <source>
        <dbReference type="Proteomes" id="UP001165565"/>
    </source>
</evidence>
<dbReference type="GO" id="GO:0009228">
    <property type="term" value="P:thiamine biosynthetic process"/>
    <property type="evidence" value="ECO:0007669"/>
    <property type="project" value="UniProtKB-KW"/>
</dbReference>
<dbReference type="Gene3D" id="3.20.20.70">
    <property type="entry name" value="Aldolase class I"/>
    <property type="match status" value="1"/>
</dbReference>
<dbReference type="SUPFAM" id="SSF51391">
    <property type="entry name" value="Thiamin phosphate synthase"/>
    <property type="match status" value="1"/>
</dbReference>
<dbReference type="Pfam" id="PF02581">
    <property type="entry name" value="TMP-TENI"/>
    <property type="match status" value="1"/>
</dbReference>
<reference evidence="2" key="1">
    <citation type="submission" date="2022-06" db="EMBL/GenBank/DDBJ databases">
        <title>Sphingomonas sp. nov. isolated from rhizosphere soil of tomato.</title>
        <authorList>
            <person name="Dong H."/>
            <person name="Gao R."/>
        </authorList>
    </citation>
    <scope>NUCLEOTIDE SEQUENCE</scope>
    <source>
        <strain evidence="2">MMSM24</strain>
    </source>
</reference>
<protein>
    <submittedName>
        <fullName evidence="2">Thiamine phosphate synthase</fullName>
    </submittedName>
</protein>
<dbReference type="Proteomes" id="UP001165565">
    <property type="component" value="Unassembled WGS sequence"/>
</dbReference>
<name>A0AA42CU72_9SPHN</name>
<dbReference type="AlphaFoldDB" id="A0AA42CU72"/>
<dbReference type="InterPro" id="IPR022998">
    <property type="entry name" value="ThiamineP_synth_TenI"/>
</dbReference>
<dbReference type="InterPro" id="IPR036206">
    <property type="entry name" value="ThiamineP_synth_sf"/>
</dbReference>
<comment type="caution">
    <text evidence="2">The sequence shown here is derived from an EMBL/GenBank/DDBJ whole genome shotgun (WGS) entry which is preliminary data.</text>
</comment>
<sequence>MRRRHPVPSPIPSLWLMTDERSGDALWRSVRRLPRGAGIVFRLYATPAAERRRLFARLLRIARVRGLVLVRAGDMPLAGEMGVHGRRGAGLVTWPAHDRREAVAGLRRGADVLFVSPLFATRSHPGARALGPRRARAIAAGMPLCRIALGGMDARRYARLTGFNGWAGIDALVR</sequence>
<gene>
    <name evidence="2" type="ORF">NEE01_10205</name>
</gene>
<dbReference type="RefSeq" id="WP_265268836.1">
    <property type="nucleotide sequence ID" value="NZ_JANFAV010000005.1"/>
</dbReference>
<proteinExistence type="predicted"/>
<accession>A0AA42CU72</accession>
<feature type="domain" description="Thiamine phosphate synthase/TenI" evidence="1">
    <location>
        <begin position="91"/>
        <end position="171"/>
    </location>
</feature>